<dbReference type="GO" id="GO:0006355">
    <property type="term" value="P:regulation of DNA-templated transcription"/>
    <property type="evidence" value="ECO:0007669"/>
    <property type="project" value="UniProtKB-UniRule"/>
</dbReference>
<dbReference type="InterPro" id="IPR036388">
    <property type="entry name" value="WH-like_DNA-bd_sf"/>
</dbReference>
<dbReference type="InterPro" id="IPR045864">
    <property type="entry name" value="aa-tRNA-synth_II/BPL/LPL"/>
</dbReference>
<comment type="function">
    <text evidence="5">Acts both as a biotin--[acetyl-CoA-carboxylase] ligase and a repressor.</text>
</comment>
<feature type="binding site" evidence="5">
    <location>
        <begin position="122"/>
        <end position="124"/>
    </location>
    <ligand>
        <name>biotin</name>
        <dbReference type="ChEBI" id="CHEBI:57586"/>
    </ligand>
</feature>
<comment type="catalytic activity">
    <reaction evidence="5">
        <text>biotin + L-lysyl-[protein] + ATP = N(6)-biotinyl-L-lysyl-[protein] + AMP + diphosphate + H(+)</text>
        <dbReference type="Rhea" id="RHEA:11756"/>
        <dbReference type="Rhea" id="RHEA-COMP:9752"/>
        <dbReference type="Rhea" id="RHEA-COMP:10505"/>
        <dbReference type="ChEBI" id="CHEBI:15378"/>
        <dbReference type="ChEBI" id="CHEBI:29969"/>
        <dbReference type="ChEBI" id="CHEBI:30616"/>
        <dbReference type="ChEBI" id="CHEBI:33019"/>
        <dbReference type="ChEBI" id="CHEBI:57586"/>
        <dbReference type="ChEBI" id="CHEBI:83144"/>
        <dbReference type="ChEBI" id="CHEBI:456215"/>
        <dbReference type="EC" id="6.3.4.15"/>
    </reaction>
</comment>
<dbReference type="GO" id="GO:0016740">
    <property type="term" value="F:transferase activity"/>
    <property type="evidence" value="ECO:0007669"/>
    <property type="project" value="UniProtKB-ARBA"/>
</dbReference>
<evidence type="ECO:0000256" key="4">
    <source>
        <dbReference type="ARBA" id="ARBA00023267"/>
    </source>
</evidence>
<evidence type="ECO:0000256" key="2">
    <source>
        <dbReference type="ARBA" id="ARBA00022741"/>
    </source>
</evidence>
<accession>A0A940SIU1</accession>
<dbReference type="Pfam" id="PF02237">
    <property type="entry name" value="BPL_C"/>
    <property type="match status" value="1"/>
</dbReference>
<protein>
    <recommendedName>
        <fullName evidence="5">Bifunctional ligase/repressor BirA</fullName>
    </recommendedName>
    <alternativeName>
        <fullName evidence="5">Biotin--[acetyl-CoA-carboxylase] ligase</fullName>
        <ecNumber evidence="5">6.3.4.15</ecNumber>
    </alternativeName>
    <alternativeName>
        <fullName evidence="5">Biotin--protein ligase</fullName>
    </alternativeName>
    <alternativeName>
        <fullName evidence="5">Biotin-[acetyl-CoA carboxylase] synthetase</fullName>
    </alternativeName>
</protein>
<dbReference type="Pfam" id="PF08279">
    <property type="entry name" value="HTH_11"/>
    <property type="match status" value="1"/>
</dbReference>
<dbReference type="GO" id="GO:0004077">
    <property type="term" value="F:biotin--[biotin carboxyl-carrier protein] ligase activity"/>
    <property type="evidence" value="ECO:0007669"/>
    <property type="project" value="UniProtKB-UniRule"/>
</dbReference>
<dbReference type="Gene3D" id="1.10.10.10">
    <property type="entry name" value="Winged helix-like DNA-binding domain superfamily/Winged helix DNA-binding domain"/>
    <property type="match status" value="1"/>
</dbReference>
<keyword evidence="4 5" id="KW-0092">Biotin</keyword>
<reference evidence="7" key="1">
    <citation type="submission" date="2021-04" db="EMBL/GenBank/DDBJ databases">
        <title>Genome seq and assembly of Bacillus sp.</title>
        <authorList>
            <person name="Chhetri G."/>
        </authorList>
    </citation>
    <scope>NUCLEOTIDE SEQUENCE</scope>
    <source>
        <strain evidence="7">RG28</strain>
    </source>
</reference>
<evidence type="ECO:0000256" key="1">
    <source>
        <dbReference type="ARBA" id="ARBA00022598"/>
    </source>
</evidence>
<feature type="binding site" evidence="5">
    <location>
        <position position="118"/>
    </location>
    <ligand>
        <name>biotin</name>
        <dbReference type="ChEBI" id="CHEBI:57586"/>
    </ligand>
</feature>
<organism evidence="7 8">
    <name type="scientific">Gottfriedia endophytica</name>
    <dbReference type="NCBI Taxonomy" id="2820819"/>
    <lineage>
        <taxon>Bacteria</taxon>
        <taxon>Bacillati</taxon>
        <taxon>Bacillota</taxon>
        <taxon>Bacilli</taxon>
        <taxon>Bacillales</taxon>
        <taxon>Bacillaceae</taxon>
        <taxon>Gottfriedia</taxon>
    </lineage>
</organism>
<dbReference type="Pfam" id="PF03099">
    <property type="entry name" value="BPL_LplA_LipB"/>
    <property type="match status" value="1"/>
</dbReference>
<name>A0A940SIU1_9BACI</name>
<feature type="domain" description="BPL/LPL catalytic" evidence="6">
    <location>
        <begin position="71"/>
        <end position="262"/>
    </location>
</feature>
<keyword evidence="5" id="KW-0804">Transcription</keyword>
<dbReference type="GO" id="GO:0005737">
    <property type="term" value="C:cytoplasm"/>
    <property type="evidence" value="ECO:0007669"/>
    <property type="project" value="TreeGrafter"/>
</dbReference>
<dbReference type="InterPro" id="IPR003142">
    <property type="entry name" value="BPL_C"/>
</dbReference>
<keyword evidence="5" id="KW-0678">Repressor</keyword>
<keyword evidence="1 5" id="KW-0436">Ligase</keyword>
<evidence type="ECO:0000313" key="7">
    <source>
        <dbReference type="EMBL" id="MBP0724189.1"/>
    </source>
</evidence>
<evidence type="ECO:0000313" key="8">
    <source>
        <dbReference type="Proteomes" id="UP000682134"/>
    </source>
</evidence>
<comment type="caution">
    <text evidence="5">Lacks conserved residue(s) required for the propagation of feature annotation.</text>
</comment>
<evidence type="ECO:0000256" key="5">
    <source>
        <dbReference type="HAMAP-Rule" id="MF_00978"/>
    </source>
</evidence>
<dbReference type="GO" id="GO:0009249">
    <property type="term" value="P:protein lipoylation"/>
    <property type="evidence" value="ECO:0007669"/>
    <property type="project" value="UniProtKB-ARBA"/>
</dbReference>
<keyword evidence="2 5" id="KW-0547">Nucleotide-binding</keyword>
<dbReference type="Gene3D" id="2.30.30.100">
    <property type="match status" value="1"/>
</dbReference>
<dbReference type="InterPro" id="IPR030855">
    <property type="entry name" value="Bifunct_BirA"/>
</dbReference>
<dbReference type="HAMAP" id="MF_00978">
    <property type="entry name" value="Bifunct_BirA"/>
    <property type="match status" value="1"/>
</dbReference>
<dbReference type="InterPro" id="IPR008988">
    <property type="entry name" value="Transcriptional_repressor_C"/>
</dbReference>
<sequence length="326" mass="36191">MGSPVKEQILKLFTDNKDEFISGEYISKQLGISRTAIWKYMNELKTEGIDIVAVRKVGYKIVGKLDKITPTDIKLGLETKQFGRNVFFYEEVESTQNIANELVFKGAEEGTIVLAERQVKGRGRLQRNWVTGEGKAIAMSIILKPSIPPKVAPQLTLLAAVAVASAISKVTNLKPNIKWPNDILINNKKVCGILTEMHGDSDLISSVIVGIGINVNQEKDEFPNDIISRATSIRIEEGKKILRSKIVQAILMEMEKLYAIFLEKGFVPIKLLWESYAISLGREITATTYSETIVGKALGITEEGQLLLQDEEGKIHTIYSADISII</sequence>
<keyword evidence="8" id="KW-1185">Reference proteome</keyword>
<comment type="similarity">
    <text evidence="5">Belongs to the biotin--protein ligase family.</text>
</comment>
<dbReference type="PANTHER" id="PTHR12835">
    <property type="entry name" value="BIOTIN PROTEIN LIGASE"/>
    <property type="match status" value="1"/>
</dbReference>
<gene>
    <name evidence="5" type="primary">birA</name>
    <name evidence="7" type="ORF">J5Y03_03205</name>
</gene>
<dbReference type="RefSeq" id="WP_209402470.1">
    <property type="nucleotide sequence ID" value="NZ_JAGIYQ010000002.1"/>
</dbReference>
<dbReference type="NCBIfam" id="TIGR00121">
    <property type="entry name" value="birA_ligase"/>
    <property type="match status" value="1"/>
</dbReference>
<dbReference type="SUPFAM" id="SSF50037">
    <property type="entry name" value="C-terminal domain of transcriptional repressors"/>
    <property type="match status" value="1"/>
</dbReference>
<dbReference type="InterPro" id="IPR004408">
    <property type="entry name" value="Biotin_CoA_COase_ligase"/>
</dbReference>
<dbReference type="EMBL" id="JAGIYQ010000002">
    <property type="protein sequence ID" value="MBP0724189.1"/>
    <property type="molecule type" value="Genomic_DNA"/>
</dbReference>
<dbReference type="SUPFAM" id="SSF46785">
    <property type="entry name" value="Winged helix' DNA-binding domain"/>
    <property type="match status" value="1"/>
</dbReference>
<comment type="caution">
    <text evidence="7">The sequence shown here is derived from an EMBL/GenBank/DDBJ whole genome shotgun (WGS) entry which is preliminary data.</text>
</comment>
<dbReference type="PANTHER" id="PTHR12835:SF5">
    <property type="entry name" value="BIOTIN--PROTEIN LIGASE"/>
    <property type="match status" value="1"/>
</dbReference>
<keyword evidence="3 5" id="KW-0067">ATP-binding</keyword>
<evidence type="ECO:0000259" key="6">
    <source>
        <dbReference type="PROSITE" id="PS51733"/>
    </source>
</evidence>
<keyword evidence="5" id="KW-0805">Transcription regulation</keyword>
<dbReference type="SUPFAM" id="SSF55681">
    <property type="entry name" value="Class II aaRS and biotin synthetases"/>
    <property type="match status" value="1"/>
</dbReference>
<dbReference type="EC" id="6.3.4.15" evidence="5"/>
<feature type="binding site" evidence="5">
    <location>
        <position position="189"/>
    </location>
    <ligand>
        <name>biotin</name>
        <dbReference type="ChEBI" id="CHEBI:57586"/>
    </ligand>
</feature>
<dbReference type="GO" id="GO:0003677">
    <property type="term" value="F:DNA binding"/>
    <property type="evidence" value="ECO:0007669"/>
    <property type="project" value="UniProtKB-UniRule"/>
</dbReference>
<dbReference type="InterPro" id="IPR013196">
    <property type="entry name" value="HTH_11"/>
</dbReference>
<dbReference type="AlphaFoldDB" id="A0A940SIU1"/>
<keyword evidence="5" id="KW-0238">DNA-binding</keyword>
<evidence type="ECO:0000256" key="3">
    <source>
        <dbReference type="ARBA" id="ARBA00022840"/>
    </source>
</evidence>
<dbReference type="CDD" id="cd16442">
    <property type="entry name" value="BPL"/>
    <property type="match status" value="1"/>
</dbReference>
<proteinExistence type="inferred from homology"/>
<dbReference type="GO" id="GO:0005524">
    <property type="term" value="F:ATP binding"/>
    <property type="evidence" value="ECO:0007669"/>
    <property type="project" value="UniProtKB-UniRule"/>
</dbReference>
<feature type="DNA-binding region" description="H-T-H motif" evidence="5">
    <location>
        <begin position="23"/>
        <end position="42"/>
    </location>
</feature>
<dbReference type="InterPro" id="IPR004143">
    <property type="entry name" value="BPL_LPL_catalytic"/>
</dbReference>
<dbReference type="Proteomes" id="UP000682134">
    <property type="component" value="Unassembled WGS sequence"/>
</dbReference>
<dbReference type="PROSITE" id="PS51733">
    <property type="entry name" value="BPL_LPL_CATALYTIC"/>
    <property type="match status" value="1"/>
</dbReference>
<dbReference type="Gene3D" id="3.30.930.10">
    <property type="entry name" value="Bira Bifunctional Protein, Domain 2"/>
    <property type="match status" value="1"/>
</dbReference>
<dbReference type="InterPro" id="IPR036390">
    <property type="entry name" value="WH_DNA-bd_sf"/>
</dbReference>